<dbReference type="CDD" id="cd00761">
    <property type="entry name" value="Glyco_tranf_GTA_type"/>
    <property type="match status" value="2"/>
</dbReference>
<protein>
    <submittedName>
        <fullName evidence="4">Glycosyltransferase</fullName>
    </submittedName>
</protein>
<dbReference type="InterPro" id="IPR029044">
    <property type="entry name" value="Nucleotide-diphossugar_trans"/>
</dbReference>
<evidence type="ECO:0000256" key="1">
    <source>
        <dbReference type="ARBA" id="ARBA00022676"/>
    </source>
</evidence>
<evidence type="ECO:0000256" key="2">
    <source>
        <dbReference type="ARBA" id="ARBA00022679"/>
    </source>
</evidence>
<dbReference type="PANTHER" id="PTHR22916:SF51">
    <property type="entry name" value="GLYCOSYLTRANSFERASE EPSH-RELATED"/>
    <property type="match status" value="1"/>
</dbReference>
<dbReference type="Proteomes" id="UP000653904">
    <property type="component" value="Unassembled WGS sequence"/>
</dbReference>
<feature type="domain" description="Glycosyltransferase 2-like" evidence="3">
    <location>
        <begin position="7"/>
        <end position="176"/>
    </location>
</feature>
<feature type="non-terminal residue" evidence="4">
    <location>
        <position position="650"/>
    </location>
</feature>
<dbReference type="RefSeq" id="WP_186854926.1">
    <property type="nucleotide sequence ID" value="NZ_JACOOW010000008.1"/>
</dbReference>
<dbReference type="EMBL" id="JACOOW010000008">
    <property type="protein sequence ID" value="MBC5656958.1"/>
    <property type="molecule type" value="Genomic_DNA"/>
</dbReference>
<keyword evidence="1" id="KW-0328">Glycosyltransferase</keyword>
<dbReference type="Gene3D" id="3.90.550.10">
    <property type="entry name" value="Spore Coat Polysaccharide Biosynthesis Protein SpsA, Chain A"/>
    <property type="match status" value="2"/>
</dbReference>
<proteinExistence type="predicted"/>
<comment type="caution">
    <text evidence="4">The sequence shown here is derived from an EMBL/GenBank/DDBJ whole genome shotgun (WGS) entry which is preliminary data.</text>
</comment>
<gene>
    <name evidence="4" type="ORF">H8S19_07745</name>
</gene>
<accession>A0AAW3X1B1</accession>
<dbReference type="SUPFAM" id="SSF53448">
    <property type="entry name" value="Nucleotide-diphospho-sugar transferases"/>
    <property type="match status" value="2"/>
</dbReference>
<evidence type="ECO:0000259" key="3">
    <source>
        <dbReference type="Pfam" id="PF00535"/>
    </source>
</evidence>
<dbReference type="AlphaFoldDB" id="A0AAW3X1B1"/>
<dbReference type="GO" id="GO:0016757">
    <property type="term" value="F:glycosyltransferase activity"/>
    <property type="evidence" value="ECO:0007669"/>
    <property type="project" value="UniProtKB-KW"/>
</dbReference>
<sequence>MSEIKVSVIMPVYNAETYLEEAIECLICQTLKEIEIICVDDGSTDRSLEILEEYSKRDDRIKILHQRNLYAGVARNNGLKQANGEFVIFLDSDDLFERGLLEKTYKQGKKVNADIVLFGGECFNVDNGEHKERPDFLRKEYIGDKSVFSRKDIPEKIFNITTPCPWTKLYSRKFIEREKLQFQELQHTNDAFFVLLSLALANKITYIDEVLISYRIGQKNNLQSVKSKNPEMFFEAYEQVFDALNEKGIYEEVKKSFIEVTLAGCVYNINSVKTKEAKVKIYQEMQQEHFTRMNLLEQEETFYSNLEHLYQCKGTKYILECIEKRNRNYEENKLTLLLKNEEKNIPKVSVVIPVYNTENYLKECLNSIMNQTLDEIEIICINDGSKDNSLELLLEAASKDHRISVYTQKNSGLSVTRNRGAELANGKYIYFMDSDDILDKNALYKLFFRAEKDSLDMICFDGRSFVDDDLEGTVSAAIDYYIRSAKYNGVYTGVELLSLMQKNGDYRTSVPLQMVKKSFLEENNIHFVNGILHEDNLYTYQCMIMAKRVVHMPNQFFNRRYRSNSIMTTRTTFEHSYGLFSCYIYMVLFLNDKFINELCLESVLELQKNVLGEARNGFLKLSREEQFAVEGLELKEKNLFKLYICLLYTS</sequence>
<dbReference type="Pfam" id="PF00535">
    <property type="entry name" value="Glycos_transf_2"/>
    <property type="match status" value="2"/>
</dbReference>
<reference evidence="4 5" key="1">
    <citation type="submission" date="2020-08" db="EMBL/GenBank/DDBJ databases">
        <title>Genome public.</title>
        <authorList>
            <person name="Liu C."/>
            <person name="Sun Q."/>
        </authorList>
    </citation>
    <scope>NUCLEOTIDE SEQUENCE [LARGE SCALE GENOMIC DNA]</scope>
    <source>
        <strain evidence="4 5">BX14</strain>
    </source>
</reference>
<evidence type="ECO:0000313" key="5">
    <source>
        <dbReference type="Proteomes" id="UP000653904"/>
    </source>
</evidence>
<keyword evidence="2" id="KW-0808">Transferase</keyword>
<evidence type="ECO:0000313" key="4">
    <source>
        <dbReference type="EMBL" id="MBC5656958.1"/>
    </source>
</evidence>
<dbReference type="PANTHER" id="PTHR22916">
    <property type="entry name" value="GLYCOSYLTRANSFERASE"/>
    <property type="match status" value="1"/>
</dbReference>
<dbReference type="InterPro" id="IPR001173">
    <property type="entry name" value="Glyco_trans_2-like"/>
</dbReference>
<keyword evidence="5" id="KW-1185">Reference proteome</keyword>
<organism evidence="4 5">
    <name type="scientific">Clostridium segne</name>
    <dbReference type="NCBI Taxonomy" id="2763038"/>
    <lineage>
        <taxon>Bacteria</taxon>
        <taxon>Bacillati</taxon>
        <taxon>Bacillota</taxon>
        <taxon>Clostridia</taxon>
        <taxon>Eubacteriales</taxon>
        <taxon>Clostridiaceae</taxon>
        <taxon>Clostridium</taxon>
    </lineage>
</organism>
<name>A0AAW3X1B1_9CLOT</name>
<feature type="domain" description="Glycosyltransferase 2-like" evidence="3">
    <location>
        <begin position="349"/>
        <end position="473"/>
    </location>
</feature>